<keyword evidence="3" id="KW-0206">Cytoskeleton</keyword>
<dbReference type="InterPro" id="IPR046982">
    <property type="entry name" value="BIN3/RVS161-like"/>
</dbReference>
<dbReference type="InterPro" id="IPR004148">
    <property type="entry name" value="BAR_dom"/>
</dbReference>
<dbReference type="GO" id="GO:0051666">
    <property type="term" value="P:actin cortical patch localization"/>
    <property type="evidence" value="ECO:0007669"/>
    <property type="project" value="InterPro"/>
</dbReference>
<keyword evidence="6" id="KW-1185">Reference proteome</keyword>
<gene>
    <name evidence="5" type="ORF">FWILDA_LOCUS931</name>
</gene>
<keyword evidence="2" id="KW-0963">Cytoplasm</keyword>
<dbReference type="Gene3D" id="1.20.1270.60">
    <property type="entry name" value="Arfaptin homology (AH) domain/BAR domain"/>
    <property type="match status" value="1"/>
</dbReference>
<evidence type="ECO:0000256" key="2">
    <source>
        <dbReference type="ARBA" id="ARBA00022490"/>
    </source>
</evidence>
<dbReference type="AlphaFoldDB" id="A0A9W4SBN2"/>
<dbReference type="GO" id="GO:0008289">
    <property type="term" value="F:lipid binding"/>
    <property type="evidence" value="ECO:0007669"/>
    <property type="project" value="TreeGrafter"/>
</dbReference>
<dbReference type="Proteomes" id="UP001153678">
    <property type="component" value="Unassembled WGS sequence"/>
</dbReference>
<dbReference type="EMBL" id="CAMKVN010000074">
    <property type="protein sequence ID" value="CAI2163161.1"/>
    <property type="molecule type" value="Genomic_DNA"/>
</dbReference>
<organism evidence="5 6">
    <name type="scientific">Funneliformis geosporum</name>
    <dbReference type="NCBI Taxonomy" id="1117311"/>
    <lineage>
        <taxon>Eukaryota</taxon>
        <taxon>Fungi</taxon>
        <taxon>Fungi incertae sedis</taxon>
        <taxon>Mucoromycota</taxon>
        <taxon>Glomeromycotina</taxon>
        <taxon>Glomeromycetes</taxon>
        <taxon>Glomerales</taxon>
        <taxon>Glomeraceae</taxon>
        <taxon>Funneliformis</taxon>
    </lineage>
</organism>
<dbReference type="GO" id="GO:0031097">
    <property type="term" value="C:medial cortex"/>
    <property type="evidence" value="ECO:0007669"/>
    <property type="project" value="TreeGrafter"/>
</dbReference>
<feature type="domain" description="BAR" evidence="4">
    <location>
        <begin position="17"/>
        <end position="231"/>
    </location>
</feature>
<comment type="subcellular location">
    <subcellularLocation>
        <location evidence="1">Cytoplasm</location>
        <location evidence="1">Cytoskeleton</location>
    </subcellularLocation>
</comment>
<protein>
    <submittedName>
        <fullName evidence="5">13359_t:CDS:1</fullName>
    </submittedName>
</protein>
<accession>A0A9W4SBN2</accession>
<dbReference type="PROSITE" id="PS51021">
    <property type="entry name" value="BAR"/>
    <property type="match status" value="1"/>
</dbReference>
<reference evidence="5" key="1">
    <citation type="submission" date="2022-08" db="EMBL/GenBank/DDBJ databases">
        <authorList>
            <person name="Kallberg Y."/>
            <person name="Tangrot J."/>
            <person name="Rosling A."/>
        </authorList>
    </citation>
    <scope>NUCLEOTIDE SEQUENCE</scope>
    <source>
        <strain evidence="5">Wild A</strain>
    </source>
</reference>
<dbReference type="GO" id="GO:1990528">
    <property type="term" value="C:Rvs161p-Rvs167p complex"/>
    <property type="evidence" value="ECO:0007669"/>
    <property type="project" value="TreeGrafter"/>
</dbReference>
<evidence type="ECO:0000313" key="6">
    <source>
        <dbReference type="Proteomes" id="UP001153678"/>
    </source>
</evidence>
<proteinExistence type="predicted"/>
<evidence type="ECO:0000256" key="1">
    <source>
        <dbReference type="ARBA" id="ARBA00004245"/>
    </source>
</evidence>
<dbReference type="SUPFAM" id="SSF103657">
    <property type="entry name" value="BAR/IMD domain-like"/>
    <property type="match status" value="1"/>
</dbReference>
<dbReference type="GO" id="GO:0015629">
    <property type="term" value="C:actin cytoskeleton"/>
    <property type="evidence" value="ECO:0007669"/>
    <property type="project" value="TreeGrafter"/>
</dbReference>
<dbReference type="Pfam" id="PF03114">
    <property type="entry name" value="BAR"/>
    <property type="match status" value="1"/>
</dbReference>
<sequence>MSWSSFKKTVGRTGTKISQKIGTIEKTVDENFDIEEQRFKSLELKCEKLHKEARGYLDSMRSKIAETIGHFYEDSTDKSLVGNKYKDAIVKLDHNCRTFLDEPYRQTVTEPILRFCTYFPGINETIKRRDNKLLDYDRQRAKVRKLVDKPSDDPNKLPRAEQAANEANELYESLNSQLCKELPNLIDLRVPYLDPTFEAFVKIQLKFCQESYDNLNSLQEDFPPNNERQVETKVEAVLQQMRDLAICGMG</sequence>
<evidence type="ECO:0000259" key="4">
    <source>
        <dbReference type="PROSITE" id="PS51021"/>
    </source>
</evidence>
<evidence type="ECO:0000313" key="5">
    <source>
        <dbReference type="EMBL" id="CAI2163161.1"/>
    </source>
</evidence>
<dbReference type="PANTHER" id="PTHR47174">
    <property type="entry name" value="BRIDGING INTEGRATOR 3"/>
    <property type="match status" value="1"/>
</dbReference>
<dbReference type="OrthoDB" id="446293at2759"/>
<name>A0A9W4SBN2_9GLOM</name>
<dbReference type="PANTHER" id="PTHR47174:SF3">
    <property type="entry name" value="BRIDGING INTEGRATOR 3"/>
    <property type="match status" value="1"/>
</dbReference>
<dbReference type="SMART" id="SM00721">
    <property type="entry name" value="BAR"/>
    <property type="match status" value="1"/>
</dbReference>
<dbReference type="GO" id="GO:0006897">
    <property type="term" value="P:endocytosis"/>
    <property type="evidence" value="ECO:0007669"/>
    <property type="project" value="InterPro"/>
</dbReference>
<comment type="caution">
    <text evidence="5">The sequence shown here is derived from an EMBL/GenBank/DDBJ whole genome shotgun (WGS) entry which is preliminary data.</text>
</comment>
<dbReference type="GO" id="GO:0043332">
    <property type="term" value="C:mating projection tip"/>
    <property type="evidence" value="ECO:0007669"/>
    <property type="project" value="TreeGrafter"/>
</dbReference>
<dbReference type="FunFam" id="1.20.1270.60:FF:000014">
    <property type="entry name" value="Protein hob3, variant"/>
    <property type="match status" value="1"/>
</dbReference>
<dbReference type="GO" id="GO:0097320">
    <property type="term" value="P:plasma membrane tubulation"/>
    <property type="evidence" value="ECO:0007669"/>
    <property type="project" value="TreeGrafter"/>
</dbReference>
<dbReference type="InterPro" id="IPR027267">
    <property type="entry name" value="AH/BAR_dom_sf"/>
</dbReference>
<evidence type="ECO:0000256" key="3">
    <source>
        <dbReference type="ARBA" id="ARBA00023212"/>
    </source>
</evidence>